<dbReference type="OrthoDB" id="10050085at2759"/>
<evidence type="ECO:0000256" key="3">
    <source>
        <dbReference type="ARBA" id="ARBA00022679"/>
    </source>
</evidence>
<dbReference type="GO" id="GO:0008170">
    <property type="term" value="F:N-methyltransferase activity"/>
    <property type="evidence" value="ECO:0007669"/>
    <property type="project" value="TreeGrafter"/>
</dbReference>
<dbReference type="Pfam" id="PF01234">
    <property type="entry name" value="NNMT_PNMT_TEMT"/>
    <property type="match status" value="1"/>
</dbReference>
<evidence type="ECO:0008006" key="8">
    <source>
        <dbReference type="Google" id="ProtNLM"/>
    </source>
</evidence>
<feature type="binding site" evidence="5">
    <location>
        <begin position="157"/>
        <end position="158"/>
    </location>
    <ligand>
        <name>S-adenosyl-L-methionine</name>
        <dbReference type="ChEBI" id="CHEBI:59789"/>
    </ligand>
</feature>
<evidence type="ECO:0000256" key="2">
    <source>
        <dbReference type="ARBA" id="ARBA00022603"/>
    </source>
</evidence>
<gene>
    <name evidence="6" type="ORF">CAMP_LOCUS9406</name>
</gene>
<dbReference type="PANTHER" id="PTHR10867">
    <property type="entry name" value="NNMT/PNMT/TEMT FAMILY MEMBER"/>
    <property type="match status" value="1"/>
</dbReference>
<organism evidence="6 7">
    <name type="scientific">Caenorhabditis angaria</name>
    <dbReference type="NCBI Taxonomy" id="860376"/>
    <lineage>
        <taxon>Eukaryota</taxon>
        <taxon>Metazoa</taxon>
        <taxon>Ecdysozoa</taxon>
        <taxon>Nematoda</taxon>
        <taxon>Chromadorea</taxon>
        <taxon>Rhabditida</taxon>
        <taxon>Rhabditina</taxon>
        <taxon>Rhabditomorpha</taxon>
        <taxon>Rhabditoidea</taxon>
        <taxon>Rhabditidae</taxon>
        <taxon>Peloderinae</taxon>
        <taxon>Caenorhabditis</taxon>
    </lineage>
</organism>
<dbReference type="GO" id="GO:0032259">
    <property type="term" value="P:methylation"/>
    <property type="evidence" value="ECO:0007669"/>
    <property type="project" value="UniProtKB-KW"/>
</dbReference>
<dbReference type="Proteomes" id="UP001152747">
    <property type="component" value="Unassembled WGS sequence"/>
</dbReference>
<dbReference type="InterPro" id="IPR053384">
    <property type="entry name" value="SAM-dep_methyltransferase"/>
</dbReference>
<dbReference type="PIRSF" id="PIRSF000384">
    <property type="entry name" value="PNMTase"/>
    <property type="match status" value="1"/>
</dbReference>
<dbReference type="PROSITE" id="PS51681">
    <property type="entry name" value="SAM_MT_NNMT_PNMT_TEMT"/>
    <property type="match status" value="1"/>
</dbReference>
<dbReference type="AlphaFoldDB" id="A0A9P1N0A3"/>
<accession>A0A9P1N0A3</accession>
<dbReference type="Gene3D" id="3.40.50.150">
    <property type="entry name" value="Vaccinia Virus protein VP39"/>
    <property type="match status" value="1"/>
</dbReference>
<feature type="binding site" evidence="5">
    <location>
        <position position="93"/>
    </location>
    <ligand>
        <name>S-adenosyl-L-methionine</name>
        <dbReference type="ChEBI" id="CHEBI:59789"/>
    </ligand>
</feature>
<protein>
    <recommendedName>
        <fullName evidence="8">NNMT/PNMT/TEMT family protein</fullName>
    </recommendedName>
</protein>
<keyword evidence="3" id="KW-0808">Transferase</keyword>
<sequence length="269" mass="30613">MAENSSEEQEAVLQPKDYCKLFDPDAYLQFYFSQNAIEDGTRVSLFALPVFAQIMIQQMRPTERETLLDIGAGPTVYSALCFRDVCRQIHLADYVERNLEVLRKWVRKEPSESVDWQPTIRVIKRTEGGPPPTNQVCEEVEEKARGLVKSGGIHFADVHQFDVVPEMQGVLVDVLVSIFTLESACKNYEEYRQCVKNMMRHLRSGGRFIIGSVLEDNVYNSGSKTIFHLLNLTEEIVIEALEEAGLDTKNAKKYVLDGEGVMFMMCTKN</sequence>
<dbReference type="FunFam" id="3.40.50.150:FF:000670">
    <property type="entry name" value="Amine N-MethylTransferase"/>
    <property type="match status" value="1"/>
</dbReference>
<keyword evidence="2" id="KW-0489">Methyltransferase</keyword>
<dbReference type="InterPro" id="IPR029063">
    <property type="entry name" value="SAM-dependent_MTases_sf"/>
</dbReference>
<proteinExistence type="inferred from homology"/>
<dbReference type="NCBIfam" id="NF041360">
    <property type="entry name" value="GntF_guanitoxin"/>
    <property type="match status" value="1"/>
</dbReference>
<comment type="caution">
    <text evidence="6">The sequence shown here is derived from an EMBL/GenBank/DDBJ whole genome shotgun (WGS) entry which is preliminary data.</text>
</comment>
<evidence type="ECO:0000256" key="1">
    <source>
        <dbReference type="ARBA" id="ARBA00007996"/>
    </source>
</evidence>
<feature type="binding site" evidence="5">
    <location>
        <begin position="71"/>
        <end position="72"/>
    </location>
    <ligand>
        <name>S-adenosyl-L-methionine</name>
        <dbReference type="ChEBI" id="CHEBI:59789"/>
    </ligand>
</feature>
<dbReference type="PANTHER" id="PTHR10867:SF38">
    <property type="entry name" value="NICOTINAMIDE N-METHYLTRANSFERASE"/>
    <property type="match status" value="1"/>
</dbReference>
<dbReference type="SUPFAM" id="SSF53335">
    <property type="entry name" value="S-adenosyl-L-methionine-dependent methyltransferases"/>
    <property type="match status" value="1"/>
</dbReference>
<comment type="similarity">
    <text evidence="1">Belongs to the class I-like SAM-binding methyltransferase superfamily. NNMT/PNMT/TEMT family.</text>
</comment>
<evidence type="ECO:0000313" key="6">
    <source>
        <dbReference type="EMBL" id="CAI5446769.1"/>
    </source>
</evidence>
<evidence type="ECO:0000313" key="7">
    <source>
        <dbReference type="Proteomes" id="UP001152747"/>
    </source>
</evidence>
<reference evidence="6" key="1">
    <citation type="submission" date="2022-11" db="EMBL/GenBank/DDBJ databases">
        <authorList>
            <person name="Kikuchi T."/>
        </authorList>
    </citation>
    <scope>NUCLEOTIDE SEQUENCE</scope>
    <source>
        <strain evidence="6">PS1010</strain>
    </source>
</reference>
<keyword evidence="4 5" id="KW-0949">S-adenosyl-L-methionine</keyword>
<feature type="binding site" evidence="5">
    <location>
        <position position="98"/>
    </location>
    <ligand>
        <name>S-adenosyl-L-methionine</name>
        <dbReference type="ChEBI" id="CHEBI:59789"/>
    </ligand>
</feature>
<keyword evidence="7" id="KW-1185">Reference proteome</keyword>
<feature type="binding site" evidence="5">
    <location>
        <position position="77"/>
    </location>
    <ligand>
        <name>S-adenosyl-L-methionine</name>
        <dbReference type="ChEBI" id="CHEBI:59789"/>
    </ligand>
</feature>
<dbReference type="GO" id="GO:0005829">
    <property type="term" value="C:cytosol"/>
    <property type="evidence" value="ECO:0007669"/>
    <property type="project" value="TreeGrafter"/>
</dbReference>
<feature type="binding site" evidence="5">
    <location>
        <position position="27"/>
    </location>
    <ligand>
        <name>S-adenosyl-L-methionine</name>
        <dbReference type="ChEBI" id="CHEBI:59789"/>
    </ligand>
</feature>
<dbReference type="InterPro" id="IPR000940">
    <property type="entry name" value="NNMT_TEMT_trans"/>
</dbReference>
<evidence type="ECO:0000256" key="5">
    <source>
        <dbReference type="PIRSR" id="PIRSR000384-1"/>
    </source>
</evidence>
<name>A0A9P1N0A3_9PELO</name>
<evidence type="ECO:0000256" key="4">
    <source>
        <dbReference type="ARBA" id="ARBA00022691"/>
    </source>
</evidence>
<dbReference type="EMBL" id="CANHGI010000003">
    <property type="protein sequence ID" value="CAI5446769.1"/>
    <property type="molecule type" value="Genomic_DNA"/>
</dbReference>